<keyword evidence="7" id="KW-1185">Reference proteome</keyword>
<dbReference type="InterPro" id="IPR012318">
    <property type="entry name" value="HTH_CRP"/>
</dbReference>
<keyword evidence="3" id="KW-0804">Transcription</keyword>
<dbReference type="PRINTS" id="PR00034">
    <property type="entry name" value="HTHCRP"/>
</dbReference>
<sequence>MHSYLDMLEQTTIFSGLTASEIIQALNCLDGEIVEYKGKETVLTSDNQTDSVGIVLEGSLYFNKLNVHGERHIFTEVKAGELFGENCLWPNPNKSSFEIEVPQFCKALLIKKEKLMHPEATTCRLRKQIIENLFYLLLVNNQTLYQKIDLVTQKNLRERILYCLDFQYRKSEQPFFTIPFSRQEFADYLGVDRSALSRELAKMKEEKLIDYNRNTFALLN</sequence>
<dbReference type="Pfam" id="PF00027">
    <property type="entry name" value="cNMP_binding"/>
    <property type="match status" value="1"/>
</dbReference>
<keyword evidence="2" id="KW-0238">DNA-binding</keyword>
<evidence type="ECO:0000256" key="2">
    <source>
        <dbReference type="ARBA" id="ARBA00023125"/>
    </source>
</evidence>
<dbReference type="InterPro" id="IPR000595">
    <property type="entry name" value="cNMP-bd_dom"/>
</dbReference>
<evidence type="ECO:0008006" key="8">
    <source>
        <dbReference type="Google" id="ProtNLM"/>
    </source>
</evidence>
<dbReference type="SUPFAM" id="SSF51206">
    <property type="entry name" value="cAMP-binding domain-like"/>
    <property type="match status" value="1"/>
</dbReference>
<comment type="caution">
    <text evidence="6">The sequence shown here is derived from an EMBL/GenBank/DDBJ whole genome shotgun (WGS) entry which is preliminary data.</text>
</comment>
<reference evidence="6 7" key="1">
    <citation type="submission" date="2024-02" db="EMBL/GenBank/DDBJ databases">
        <title>The Genome Sequence of Enterococcus sp. DIV0159.</title>
        <authorList>
            <person name="Earl A."/>
            <person name="Manson A."/>
            <person name="Gilmore M."/>
            <person name="Sanders J."/>
            <person name="Shea T."/>
            <person name="Howe W."/>
            <person name="Livny J."/>
            <person name="Cuomo C."/>
            <person name="Neafsey D."/>
            <person name="Birren B."/>
        </authorList>
    </citation>
    <scope>NUCLEOTIDE SEQUENCE [LARGE SCALE GENOMIC DNA]</scope>
    <source>
        <strain evidence="6 7">665A</strain>
    </source>
</reference>
<dbReference type="Pfam" id="PF13545">
    <property type="entry name" value="HTH_Crp_2"/>
    <property type="match status" value="1"/>
</dbReference>
<protein>
    <recommendedName>
        <fullName evidence="8">Crp/Fnr family transcriptional regulator</fullName>
    </recommendedName>
</protein>
<proteinExistence type="predicted"/>
<evidence type="ECO:0000313" key="7">
    <source>
        <dbReference type="Proteomes" id="UP000664357"/>
    </source>
</evidence>
<dbReference type="SUPFAM" id="SSF46785">
    <property type="entry name" value="Winged helix' DNA-binding domain"/>
    <property type="match status" value="1"/>
</dbReference>
<dbReference type="InterPro" id="IPR014710">
    <property type="entry name" value="RmlC-like_jellyroll"/>
</dbReference>
<evidence type="ECO:0000259" key="4">
    <source>
        <dbReference type="PROSITE" id="PS50042"/>
    </source>
</evidence>
<keyword evidence="1" id="KW-0805">Transcription regulation</keyword>
<evidence type="ECO:0000256" key="1">
    <source>
        <dbReference type="ARBA" id="ARBA00023015"/>
    </source>
</evidence>
<dbReference type="SMART" id="SM00100">
    <property type="entry name" value="cNMP"/>
    <property type="match status" value="1"/>
</dbReference>
<dbReference type="InterPro" id="IPR036390">
    <property type="entry name" value="WH_DNA-bd_sf"/>
</dbReference>
<evidence type="ECO:0000256" key="3">
    <source>
        <dbReference type="ARBA" id="ARBA00023163"/>
    </source>
</evidence>
<dbReference type="PROSITE" id="PS51063">
    <property type="entry name" value="HTH_CRP_2"/>
    <property type="match status" value="1"/>
</dbReference>
<dbReference type="EMBL" id="JAFREL020000002">
    <property type="protein sequence ID" value="MEO1770722.1"/>
    <property type="molecule type" value="Genomic_DNA"/>
</dbReference>
<gene>
    <name evidence="6" type="ORF">JZO67_002675</name>
</gene>
<dbReference type="Gene3D" id="2.60.120.10">
    <property type="entry name" value="Jelly Rolls"/>
    <property type="match status" value="1"/>
</dbReference>
<accession>A0ABV0ETS4</accession>
<feature type="domain" description="Cyclic nucleotide-binding" evidence="4">
    <location>
        <begin position="13"/>
        <end position="136"/>
    </location>
</feature>
<dbReference type="PROSITE" id="PS50042">
    <property type="entry name" value="CNMP_BINDING_3"/>
    <property type="match status" value="1"/>
</dbReference>
<dbReference type="Proteomes" id="UP000664357">
    <property type="component" value="Unassembled WGS sequence"/>
</dbReference>
<evidence type="ECO:0000259" key="5">
    <source>
        <dbReference type="PROSITE" id="PS51063"/>
    </source>
</evidence>
<feature type="domain" description="HTH crp-type" evidence="5">
    <location>
        <begin position="154"/>
        <end position="220"/>
    </location>
</feature>
<dbReference type="CDD" id="cd00038">
    <property type="entry name" value="CAP_ED"/>
    <property type="match status" value="1"/>
</dbReference>
<dbReference type="RefSeq" id="WP_207703675.1">
    <property type="nucleotide sequence ID" value="NZ_JAFREL020000002.1"/>
</dbReference>
<dbReference type="InterPro" id="IPR018490">
    <property type="entry name" value="cNMP-bd_dom_sf"/>
</dbReference>
<name>A0ABV0ETS4_9ENTE</name>
<organism evidence="6 7">
    <name type="scientific">Candidatus Enterococcus ferrettii</name>
    <dbReference type="NCBI Taxonomy" id="2815324"/>
    <lineage>
        <taxon>Bacteria</taxon>
        <taxon>Bacillati</taxon>
        <taxon>Bacillota</taxon>
        <taxon>Bacilli</taxon>
        <taxon>Lactobacillales</taxon>
        <taxon>Enterococcaceae</taxon>
        <taxon>Enterococcus</taxon>
    </lineage>
</organism>
<evidence type="ECO:0000313" key="6">
    <source>
        <dbReference type="EMBL" id="MEO1770722.1"/>
    </source>
</evidence>